<dbReference type="OrthoDB" id="9788907at2"/>
<reference evidence="8 9" key="1">
    <citation type="submission" date="2016-02" db="EMBL/GenBank/DDBJ databases">
        <title>Genome sequence of Clostridium thermobutyricum DSM 4928.</title>
        <authorList>
            <person name="Poehlein A."/>
            <person name="Daniel R."/>
        </authorList>
    </citation>
    <scope>NUCLEOTIDE SEQUENCE [LARGE SCALE GENOMIC DNA]</scope>
    <source>
        <strain evidence="8 9">DSM 4928</strain>
    </source>
</reference>
<dbReference type="Pfam" id="PF02417">
    <property type="entry name" value="Chromate_transp"/>
    <property type="match status" value="1"/>
</dbReference>
<evidence type="ECO:0000313" key="9">
    <source>
        <dbReference type="Proteomes" id="UP000191448"/>
    </source>
</evidence>
<accession>A0A1V4SWZ0</accession>
<evidence type="ECO:0000256" key="2">
    <source>
        <dbReference type="ARBA" id="ARBA00005262"/>
    </source>
</evidence>
<dbReference type="Proteomes" id="UP000191448">
    <property type="component" value="Unassembled WGS sequence"/>
</dbReference>
<keyword evidence="5 7" id="KW-1133">Transmembrane helix</keyword>
<feature type="transmembrane region" description="Helical" evidence="7">
    <location>
        <begin position="73"/>
        <end position="97"/>
    </location>
</feature>
<feature type="transmembrane region" description="Helical" evidence="7">
    <location>
        <begin position="155"/>
        <end position="177"/>
    </location>
</feature>
<evidence type="ECO:0000256" key="7">
    <source>
        <dbReference type="SAM" id="Phobius"/>
    </source>
</evidence>
<comment type="caution">
    <text evidence="8">The sequence shown here is derived from an EMBL/GenBank/DDBJ whole genome shotgun (WGS) entry which is preliminary data.</text>
</comment>
<feature type="transmembrane region" description="Helical" evidence="7">
    <location>
        <begin position="45"/>
        <end position="66"/>
    </location>
</feature>
<name>A0A1V4SWZ0_9CLOT</name>
<keyword evidence="4 7" id="KW-0812">Transmembrane</keyword>
<dbReference type="PANTHER" id="PTHR43663">
    <property type="entry name" value="CHROMATE TRANSPORT PROTEIN-RELATED"/>
    <property type="match status" value="1"/>
</dbReference>
<evidence type="ECO:0000256" key="4">
    <source>
        <dbReference type="ARBA" id="ARBA00022692"/>
    </source>
</evidence>
<keyword evidence="3" id="KW-1003">Cell membrane</keyword>
<dbReference type="InterPro" id="IPR003370">
    <property type="entry name" value="Chromate_transpt"/>
</dbReference>
<evidence type="ECO:0000256" key="3">
    <source>
        <dbReference type="ARBA" id="ARBA00022475"/>
    </source>
</evidence>
<dbReference type="InterPro" id="IPR052518">
    <property type="entry name" value="CHR_Transporter"/>
</dbReference>
<gene>
    <name evidence="8" type="primary">chrA_1</name>
    <name evidence="8" type="ORF">CLTHE_08460</name>
</gene>
<proteinExistence type="inferred from homology"/>
<feature type="transmembrane region" description="Helical" evidence="7">
    <location>
        <begin position="117"/>
        <end position="134"/>
    </location>
</feature>
<evidence type="ECO:0000313" key="8">
    <source>
        <dbReference type="EMBL" id="OPX49092.1"/>
    </source>
</evidence>
<feature type="transmembrane region" description="Helical" evidence="7">
    <location>
        <begin position="7"/>
        <end position="25"/>
    </location>
</feature>
<comment type="similarity">
    <text evidence="2">Belongs to the chromate ion transporter (CHR) (TC 2.A.51) family.</text>
</comment>
<dbReference type="EMBL" id="LTAY01000026">
    <property type="protein sequence ID" value="OPX49092.1"/>
    <property type="molecule type" value="Genomic_DNA"/>
</dbReference>
<sequence length="178" mass="19169">MILLRLYFGFLKIGALAFGGGYAMLPYIKKVVVTNNHWITSSQFTSYIGLVQISPGAVSCNLTAFIGFKLAGILGGIVAIAGLATAPIILVTIAYFAFSKVKNSKLWNAALVGMKPALIALIISAFINLSISAYKDWKEIVITIVAGIMLFSKKVNLIFIIIICSILGLLLNLGILWK</sequence>
<evidence type="ECO:0000256" key="1">
    <source>
        <dbReference type="ARBA" id="ARBA00004651"/>
    </source>
</evidence>
<dbReference type="AlphaFoldDB" id="A0A1V4SWZ0"/>
<dbReference type="GO" id="GO:0015109">
    <property type="term" value="F:chromate transmembrane transporter activity"/>
    <property type="evidence" value="ECO:0007669"/>
    <property type="project" value="InterPro"/>
</dbReference>
<keyword evidence="6 7" id="KW-0472">Membrane</keyword>
<dbReference type="GO" id="GO:0005886">
    <property type="term" value="C:plasma membrane"/>
    <property type="evidence" value="ECO:0007669"/>
    <property type="project" value="UniProtKB-SubCell"/>
</dbReference>
<evidence type="ECO:0000256" key="6">
    <source>
        <dbReference type="ARBA" id="ARBA00023136"/>
    </source>
</evidence>
<evidence type="ECO:0000256" key="5">
    <source>
        <dbReference type="ARBA" id="ARBA00022989"/>
    </source>
</evidence>
<dbReference type="PANTHER" id="PTHR43663:SF1">
    <property type="entry name" value="CHROMATE TRANSPORTER"/>
    <property type="match status" value="1"/>
</dbReference>
<organism evidence="8 9">
    <name type="scientific">Clostridium thermobutyricum DSM 4928</name>
    <dbReference type="NCBI Taxonomy" id="1121339"/>
    <lineage>
        <taxon>Bacteria</taxon>
        <taxon>Bacillati</taxon>
        <taxon>Bacillota</taxon>
        <taxon>Clostridia</taxon>
        <taxon>Eubacteriales</taxon>
        <taxon>Clostridiaceae</taxon>
        <taxon>Clostridium</taxon>
    </lineage>
</organism>
<protein>
    <submittedName>
        <fullName evidence="8">Chromate transport protein</fullName>
    </submittedName>
</protein>
<comment type="subcellular location">
    <subcellularLocation>
        <location evidence="1">Cell membrane</location>
        <topology evidence="1">Multi-pass membrane protein</topology>
    </subcellularLocation>
</comment>
<dbReference type="RefSeq" id="WP_080022142.1">
    <property type="nucleotide sequence ID" value="NZ_LTAY01000026.1"/>
</dbReference>